<evidence type="ECO:0000313" key="1">
    <source>
        <dbReference type="EMBL" id="SDW34121.1"/>
    </source>
</evidence>
<organism evidence="1 2">
    <name type="scientific">Paracoccus sanguinis</name>
    <dbReference type="NCBI Taxonomy" id="1545044"/>
    <lineage>
        <taxon>Bacteria</taxon>
        <taxon>Pseudomonadati</taxon>
        <taxon>Pseudomonadota</taxon>
        <taxon>Alphaproteobacteria</taxon>
        <taxon>Rhodobacterales</taxon>
        <taxon>Paracoccaceae</taxon>
        <taxon>Paracoccus</taxon>
    </lineage>
</organism>
<dbReference type="STRING" id="1545044.SAMN05444276_101704"/>
<sequence>MPYATLEDLIERAGMDEIVQVADRDGDLIPDPEVIGAALTHADNLANGYLAGRYTLPFSTVPDLLRTWATAIARYHLHRDGPPEYVTADYKDALAGLRDVQRGAISLPLPSGGEPAATSAGDHLSASPRQVFTDDFLRGWR</sequence>
<dbReference type="Pfam" id="PF07030">
    <property type="entry name" value="Phage_Mu_Gp36"/>
    <property type="match status" value="1"/>
</dbReference>
<dbReference type="Proteomes" id="UP000182944">
    <property type="component" value="Unassembled WGS sequence"/>
</dbReference>
<dbReference type="InterPro" id="IPR009752">
    <property type="entry name" value="Phage_Mu_GpJ"/>
</dbReference>
<reference evidence="2" key="1">
    <citation type="submission" date="2016-10" db="EMBL/GenBank/DDBJ databases">
        <authorList>
            <person name="Varghese N."/>
            <person name="Submissions S."/>
        </authorList>
    </citation>
    <scope>NUCLEOTIDE SEQUENCE [LARGE SCALE GENOMIC DNA]</scope>
    <source>
        <strain evidence="2">DSM 29303</strain>
    </source>
</reference>
<dbReference type="EMBL" id="FNNA01000001">
    <property type="protein sequence ID" value="SDW34121.1"/>
    <property type="molecule type" value="Genomic_DNA"/>
</dbReference>
<protein>
    <submittedName>
        <fullName evidence="1">Mu-like prophage protein gp36</fullName>
    </submittedName>
</protein>
<dbReference type="AlphaFoldDB" id="A0A1H2SR38"/>
<dbReference type="OrthoDB" id="9812088at2"/>
<name>A0A1H2SR38_9RHOB</name>
<evidence type="ECO:0000313" key="2">
    <source>
        <dbReference type="Proteomes" id="UP000182944"/>
    </source>
</evidence>
<keyword evidence="2" id="KW-1185">Reference proteome</keyword>
<dbReference type="RefSeq" id="WP_036730596.1">
    <property type="nucleotide sequence ID" value="NZ_FNNA01000001.1"/>
</dbReference>
<accession>A0A1H2SR38</accession>
<gene>
    <name evidence="1" type="ORF">SAMN05444276_101704</name>
</gene>
<proteinExistence type="predicted"/>